<name>A0A0W0ZBQ4_LEGSP</name>
<evidence type="ECO:0000256" key="6">
    <source>
        <dbReference type="SAM" id="Phobius"/>
    </source>
</evidence>
<dbReference type="GO" id="GO:0005886">
    <property type="term" value="C:plasma membrane"/>
    <property type="evidence" value="ECO:0007669"/>
    <property type="project" value="UniProtKB-SubCell"/>
</dbReference>
<evidence type="ECO:0000313" key="7">
    <source>
        <dbReference type="EMBL" id="KTD66362.1"/>
    </source>
</evidence>
<dbReference type="RefSeq" id="WP_058482061.1">
    <property type="nucleotide sequence ID" value="NZ_CAAAII010000002.1"/>
</dbReference>
<evidence type="ECO:0000313" key="8">
    <source>
        <dbReference type="Proteomes" id="UP000054877"/>
    </source>
</evidence>
<evidence type="ECO:0000256" key="3">
    <source>
        <dbReference type="ARBA" id="ARBA00022692"/>
    </source>
</evidence>
<comment type="caution">
    <text evidence="7">The sequence shown here is derived from an EMBL/GenBank/DDBJ whole genome shotgun (WGS) entry which is preliminary data.</text>
</comment>
<keyword evidence="4 6" id="KW-1133">Transmembrane helix</keyword>
<dbReference type="PATRIC" id="fig|452.5.peg.138"/>
<protein>
    <submittedName>
        <fullName evidence="7">ATP synthase subunit I</fullName>
    </submittedName>
</protein>
<comment type="subcellular location">
    <subcellularLocation>
        <location evidence="1">Cell membrane</location>
        <topology evidence="1">Multi-pass membrane protein</topology>
    </subcellularLocation>
</comment>
<feature type="transmembrane region" description="Helical" evidence="6">
    <location>
        <begin position="69"/>
        <end position="90"/>
    </location>
</feature>
<keyword evidence="2" id="KW-1003">Cell membrane</keyword>
<dbReference type="Proteomes" id="UP000054877">
    <property type="component" value="Unassembled WGS sequence"/>
</dbReference>
<keyword evidence="8" id="KW-1185">Reference proteome</keyword>
<gene>
    <name evidence="7" type="primary">atpI</name>
    <name evidence="7" type="ORF">Lspi_0125</name>
</gene>
<dbReference type="InterPro" id="IPR005598">
    <property type="entry name" value="ATP_synth_I"/>
</dbReference>
<keyword evidence="3 6" id="KW-0812">Transmembrane</keyword>
<reference evidence="7 8" key="1">
    <citation type="submission" date="2015-11" db="EMBL/GenBank/DDBJ databases">
        <title>Genomic analysis of 38 Legionella species identifies large and diverse effector repertoires.</title>
        <authorList>
            <person name="Burstein D."/>
            <person name="Amaro F."/>
            <person name="Zusman T."/>
            <person name="Lifshitz Z."/>
            <person name="Cohen O."/>
            <person name="Gilbert J.A."/>
            <person name="Pupko T."/>
            <person name="Shuman H.A."/>
            <person name="Segal G."/>
        </authorList>
    </citation>
    <scope>NUCLEOTIDE SEQUENCE [LARGE SCALE GENOMIC DNA]</scope>
    <source>
        <strain evidence="7 8">Mt.St.Helens-9</strain>
    </source>
</reference>
<feature type="transmembrane region" description="Helical" evidence="6">
    <location>
        <begin position="30"/>
        <end position="49"/>
    </location>
</feature>
<feature type="transmembrane region" description="Helical" evidence="6">
    <location>
        <begin position="96"/>
        <end position="116"/>
    </location>
</feature>
<organism evidence="7 8">
    <name type="scientific">Legionella spiritensis</name>
    <dbReference type="NCBI Taxonomy" id="452"/>
    <lineage>
        <taxon>Bacteria</taxon>
        <taxon>Pseudomonadati</taxon>
        <taxon>Pseudomonadota</taxon>
        <taxon>Gammaproteobacteria</taxon>
        <taxon>Legionellales</taxon>
        <taxon>Legionellaceae</taxon>
        <taxon>Legionella</taxon>
    </lineage>
</organism>
<evidence type="ECO:0000256" key="1">
    <source>
        <dbReference type="ARBA" id="ARBA00004651"/>
    </source>
</evidence>
<evidence type="ECO:0000256" key="4">
    <source>
        <dbReference type="ARBA" id="ARBA00022989"/>
    </source>
</evidence>
<accession>A0A0W0ZBQ4</accession>
<sequence length="125" mass="13897">MGIIKSLLVMQLVTTAAIALVLFLCNGNRSAISAVLGGIVAILPSALFARKLFQYQGARAARKIVRSFYFGEALKLLLSMALFTLVFVFYEVKPLAFFVTYIVVVMSIWFAPLFFANKHNRPKSD</sequence>
<evidence type="ECO:0000256" key="2">
    <source>
        <dbReference type="ARBA" id="ARBA00022475"/>
    </source>
</evidence>
<dbReference type="AlphaFoldDB" id="A0A0W0ZBQ4"/>
<feature type="transmembrane region" description="Helical" evidence="6">
    <location>
        <begin position="7"/>
        <end position="24"/>
    </location>
</feature>
<dbReference type="EMBL" id="LNYX01000001">
    <property type="protein sequence ID" value="KTD66362.1"/>
    <property type="molecule type" value="Genomic_DNA"/>
</dbReference>
<dbReference type="Pfam" id="PF03899">
    <property type="entry name" value="ATP-synt_I"/>
    <property type="match status" value="1"/>
</dbReference>
<dbReference type="STRING" id="452.Lspi_0125"/>
<keyword evidence="5 6" id="KW-0472">Membrane</keyword>
<evidence type="ECO:0000256" key="5">
    <source>
        <dbReference type="ARBA" id="ARBA00023136"/>
    </source>
</evidence>
<dbReference type="OrthoDB" id="5702716at2"/>
<proteinExistence type="predicted"/>